<keyword evidence="4" id="KW-1003">Cell membrane</keyword>
<dbReference type="InterPro" id="IPR005628">
    <property type="entry name" value="GspK"/>
</dbReference>
<dbReference type="InterPro" id="IPR049031">
    <property type="entry name" value="T2SSK_SAM-like_1st"/>
</dbReference>
<dbReference type="EMBL" id="CP017641">
    <property type="protein sequence ID" value="APZ93441.1"/>
    <property type="molecule type" value="Genomic_DNA"/>
</dbReference>
<keyword evidence="7" id="KW-0653">Protein transport</keyword>
<name>A0A1P8WH84_9PLAN</name>
<evidence type="ECO:0000256" key="5">
    <source>
        <dbReference type="ARBA" id="ARBA00022519"/>
    </source>
</evidence>
<accession>A0A1P8WH84</accession>
<dbReference type="InterPro" id="IPR038072">
    <property type="entry name" value="GspK_central_sf"/>
</dbReference>
<keyword evidence="13" id="KW-1185">Reference proteome</keyword>
<evidence type="ECO:0000313" key="12">
    <source>
        <dbReference type="EMBL" id="APZ93441.1"/>
    </source>
</evidence>
<evidence type="ECO:0000256" key="3">
    <source>
        <dbReference type="ARBA" id="ARBA00022448"/>
    </source>
</evidence>
<protein>
    <submittedName>
        <fullName evidence="12">Type II secretory pathway, component PulK</fullName>
    </submittedName>
</protein>
<dbReference type="PANTHER" id="PTHR38831">
    <property type="entry name" value="TYPE II SECRETION SYSTEM PROTEIN K"/>
    <property type="match status" value="1"/>
</dbReference>
<comment type="similarity">
    <text evidence="2">Belongs to the GSP K family.</text>
</comment>
<dbReference type="OrthoDB" id="5398238at2"/>
<dbReference type="Gene3D" id="1.10.40.60">
    <property type="entry name" value="EpsJ-like"/>
    <property type="match status" value="1"/>
</dbReference>
<keyword evidence="8 10" id="KW-1133">Transmembrane helix</keyword>
<dbReference type="Proteomes" id="UP000187735">
    <property type="component" value="Chromosome"/>
</dbReference>
<dbReference type="Pfam" id="PF21687">
    <property type="entry name" value="T2SSK_1st"/>
    <property type="match status" value="1"/>
</dbReference>
<evidence type="ECO:0000256" key="4">
    <source>
        <dbReference type="ARBA" id="ARBA00022475"/>
    </source>
</evidence>
<evidence type="ECO:0000256" key="2">
    <source>
        <dbReference type="ARBA" id="ARBA00007246"/>
    </source>
</evidence>
<keyword evidence="3" id="KW-0813">Transport</keyword>
<keyword evidence="5" id="KW-0997">Cell inner membrane</keyword>
<evidence type="ECO:0000256" key="8">
    <source>
        <dbReference type="ARBA" id="ARBA00022989"/>
    </source>
</evidence>
<evidence type="ECO:0000313" key="13">
    <source>
        <dbReference type="Proteomes" id="UP000187735"/>
    </source>
</evidence>
<keyword evidence="9 10" id="KW-0472">Membrane</keyword>
<reference evidence="12 13" key="1">
    <citation type="journal article" date="2016" name="Front. Microbiol.">
        <title>Fuerstia marisgermanicae gen. nov., sp. nov., an Unusual Member of the Phylum Planctomycetes from the German Wadden Sea.</title>
        <authorList>
            <person name="Kohn T."/>
            <person name="Heuer A."/>
            <person name="Jogler M."/>
            <person name="Vollmers J."/>
            <person name="Boedeker C."/>
            <person name="Bunk B."/>
            <person name="Rast P."/>
            <person name="Borchert D."/>
            <person name="Glockner I."/>
            <person name="Freese H.M."/>
            <person name="Klenk H.P."/>
            <person name="Overmann J."/>
            <person name="Kaster A.K."/>
            <person name="Rohde M."/>
            <person name="Wiegand S."/>
            <person name="Jogler C."/>
        </authorList>
    </citation>
    <scope>NUCLEOTIDE SEQUENCE [LARGE SCALE GENOMIC DNA]</scope>
    <source>
        <strain evidence="12 13">NH11</strain>
    </source>
</reference>
<evidence type="ECO:0000256" key="10">
    <source>
        <dbReference type="SAM" id="Phobius"/>
    </source>
</evidence>
<evidence type="ECO:0000256" key="6">
    <source>
        <dbReference type="ARBA" id="ARBA00022692"/>
    </source>
</evidence>
<dbReference type="SUPFAM" id="SSF158544">
    <property type="entry name" value="GspK insert domain-like"/>
    <property type="match status" value="1"/>
</dbReference>
<sequence>MKRFFRSSRQADRHGVVLIVVLVLVVMIALAGFGFLAEMTTEYEAARINGDLLQGQQMLFSAESYLLTICEQRAKFPAQVPRLQNAPHLFQAKTLTFTDLPTANADGLSEASENRSTDFDIMWRFAVVADMPDVDLAAAADSGLEQLSSEFDETNLQNSPIQFGLQNESSRLHLATVLQWDFEEPGRGRRALLQIPGMTDEAADGILDWIDADDDVREFGAESEYYLRLDRPYRVRNSVPESLEELLFVKGVSRTAFYGSGRSEVQTGDASTDQTEADGWHQHLTVVSAERNSDSSGEMRLRLNGDTAAVTASDLQELESRLQAFLPEDVARYVVLARLFGISFSTSPGVPPLTISTNSPELRSHASASPSLPITNLSDLVDSSVQLPPSVGGQLVNSPLRSDEPSSLATFALLEDRLTTESTDVVTGRININHASEAVLRALIDDPAAASQLVRQRESIDQAERQSTLWLLTRQIVDLPTYRRIYRHLTTGGNVHTGEIIVYRPVGGPVLRRKVTIDAANESPRRLDWLDRSELGLSLSIGRLETAVAEF</sequence>
<dbReference type="PANTHER" id="PTHR38831:SF2">
    <property type="entry name" value="TYPE II SECRETION SYSTEM PROTEIN K"/>
    <property type="match status" value="1"/>
</dbReference>
<dbReference type="KEGG" id="fmr:Fuma_03059"/>
<evidence type="ECO:0000256" key="9">
    <source>
        <dbReference type="ARBA" id="ARBA00023136"/>
    </source>
</evidence>
<dbReference type="GO" id="GO:0009306">
    <property type="term" value="P:protein secretion"/>
    <property type="evidence" value="ECO:0007669"/>
    <property type="project" value="InterPro"/>
</dbReference>
<comment type="subcellular location">
    <subcellularLocation>
        <location evidence="1">Cell inner membrane</location>
    </subcellularLocation>
</comment>
<evidence type="ECO:0000256" key="1">
    <source>
        <dbReference type="ARBA" id="ARBA00004533"/>
    </source>
</evidence>
<dbReference type="AlphaFoldDB" id="A0A1P8WH84"/>
<keyword evidence="6 10" id="KW-0812">Transmembrane</keyword>
<gene>
    <name evidence="12" type="ORF">Fuma_03059</name>
</gene>
<evidence type="ECO:0000259" key="11">
    <source>
        <dbReference type="Pfam" id="PF21687"/>
    </source>
</evidence>
<organism evidence="12 13">
    <name type="scientific">Fuerstiella marisgermanici</name>
    <dbReference type="NCBI Taxonomy" id="1891926"/>
    <lineage>
        <taxon>Bacteria</taxon>
        <taxon>Pseudomonadati</taxon>
        <taxon>Planctomycetota</taxon>
        <taxon>Planctomycetia</taxon>
        <taxon>Planctomycetales</taxon>
        <taxon>Planctomycetaceae</taxon>
        <taxon>Fuerstiella</taxon>
    </lineage>
</organism>
<feature type="domain" description="T2SS protein K first SAM-like" evidence="11">
    <location>
        <begin position="191"/>
        <end position="255"/>
    </location>
</feature>
<evidence type="ECO:0000256" key="7">
    <source>
        <dbReference type="ARBA" id="ARBA00022927"/>
    </source>
</evidence>
<feature type="transmembrane region" description="Helical" evidence="10">
    <location>
        <begin position="16"/>
        <end position="37"/>
    </location>
</feature>
<proteinExistence type="inferred from homology"/>
<dbReference type="RefSeq" id="WP_077024902.1">
    <property type="nucleotide sequence ID" value="NZ_CP017641.1"/>
</dbReference>
<dbReference type="GO" id="GO:0005886">
    <property type="term" value="C:plasma membrane"/>
    <property type="evidence" value="ECO:0007669"/>
    <property type="project" value="UniProtKB-SubCell"/>
</dbReference>
<dbReference type="STRING" id="1891926.Fuma_03059"/>